<evidence type="ECO:0000313" key="6">
    <source>
        <dbReference type="EMBL" id="OMJ65592.1"/>
    </source>
</evidence>
<dbReference type="SMART" id="SM00320">
    <property type="entry name" value="WD40"/>
    <property type="match status" value="11"/>
</dbReference>
<keyword evidence="2 4" id="KW-0853">WD repeat</keyword>
<comment type="similarity">
    <text evidence="1">Belongs to the WD repeat PWP2 family.</text>
</comment>
<keyword evidence="3" id="KW-0677">Repeat</keyword>
<dbReference type="PROSITE" id="PS50294">
    <property type="entry name" value="WD_REPEATS_REGION"/>
    <property type="match status" value="2"/>
</dbReference>
<dbReference type="GO" id="GO:0000462">
    <property type="term" value="P:maturation of SSU-rRNA from tricistronic rRNA transcript (SSU-rRNA, 5.8S rRNA, LSU-rRNA)"/>
    <property type="evidence" value="ECO:0007669"/>
    <property type="project" value="TreeGrafter"/>
</dbReference>
<dbReference type="Pfam" id="PF00400">
    <property type="entry name" value="WD40"/>
    <property type="match status" value="4"/>
</dbReference>
<evidence type="ECO:0000259" key="5">
    <source>
        <dbReference type="Pfam" id="PF04003"/>
    </source>
</evidence>
<organism evidence="6 7">
    <name type="scientific">Stentor coeruleus</name>
    <dbReference type="NCBI Taxonomy" id="5963"/>
    <lineage>
        <taxon>Eukaryota</taxon>
        <taxon>Sar</taxon>
        <taxon>Alveolata</taxon>
        <taxon>Ciliophora</taxon>
        <taxon>Postciliodesmatophora</taxon>
        <taxon>Heterotrichea</taxon>
        <taxon>Heterotrichida</taxon>
        <taxon>Stentoridae</taxon>
        <taxon>Stentor</taxon>
    </lineage>
</organism>
<sequence length="837" mass="92856">MNGFKLRHHCGTVYQEGNLEFSRDGNSIITAIGSRVNIYDLANQTARTVSVQARSNISYVCISPDQQVLLQIDTDGYGQLVLLRNDAVLAYLNFHEQVNIAKFSPDTRYLAIALGHKLKIFQCAFHNKKFLGTLLPHLSFSSWHSDTITGLAYWKNYLITSSNDQTVRLCLMEKGTGYVPITLTGHRKPVLGAFPSENFIFSASSDARVFVWEWEEASENFLQAQKADYRRRVGKNPKNHSNSEQLTLRQKHQLQHEGAFNLTCISMQGGLLVAGFKTGNFALYSVSAQEIAVLHTLKMSDFEISAISINSTGELLAFGSKTIGQLLVWEWKSESYILRQMGHSSQLLSACFSPDGHILATGGIDGKIKLWEKGICFATFSEHTHGVVDIIFSRSNTLISCSKDGTVRAYDINKYKQFRVLTTQEQAEFMCLAVDKSGEIIAAGSSSYVIYVWALPTGILCDVLSGHSSPVSSAIFLPSGTLVSGAWDRSLRIWDVFQHKGGCETLDLSGEVLALAGRNDGKQIAASLANGEISLWSLGDLQENFILECRRDAAGGRGFQDRFTAKNNPNNKKFNSLAYSSDGNMLLAAGNSKYLCIYDLKHKTLFFKVSFTENRALSGVLDRLNSKNMTEAGPVNELDLDEYDGFRDIDEQGVTAGHRPGDINKKTLQVRASKVAFASNGKIFGIVTTEGLLVYSTDSGEKWLPMTLDTEITKPKVIESLIKQDYTTALATSLILGEDELTKNVIMRIPASEIASIVSQIVGTELISLINILGKEAIKCTELGFIMAWVMEICRSHSQKLRGHSEIRNLLRNLVKKYNDLAWMAQENTYLLQFLSR</sequence>
<gene>
    <name evidence="6" type="ORF">SteCoe_37942</name>
</gene>
<evidence type="ECO:0000256" key="1">
    <source>
        <dbReference type="ARBA" id="ARBA00010226"/>
    </source>
</evidence>
<dbReference type="SUPFAM" id="SSF50978">
    <property type="entry name" value="WD40 repeat-like"/>
    <property type="match status" value="3"/>
</dbReference>
<reference evidence="6 7" key="1">
    <citation type="submission" date="2016-11" db="EMBL/GenBank/DDBJ databases">
        <title>The macronuclear genome of Stentor coeruleus: a giant cell with tiny introns.</title>
        <authorList>
            <person name="Slabodnick M."/>
            <person name="Ruby J.G."/>
            <person name="Reiff S.B."/>
            <person name="Swart E.C."/>
            <person name="Gosai S."/>
            <person name="Prabakaran S."/>
            <person name="Witkowska E."/>
            <person name="Larue G.E."/>
            <person name="Fisher S."/>
            <person name="Freeman R.M."/>
            <person name="Gunawardena J."/>
            <person name="Chu W."/>
            <person name="Stover N.A."/>
            <person name="Gregory B.D."/>
            <person name="Nowacki M."/>
            <person name="Derisi J."/>
            <person name="Roy S.W."/>
            <person name="Marshall W.F."/>
            <person name="Sood P."/>
        </authorList>
    </citation>
    <scope>NUCLEOTIDE SEQUENCE [LARGE SCALE GENOMIC DNA]</scope>
    <source>
        <strain evidence="6">WM001</strain>
    </source>
</reference>
<accession>A0A1R2AM56</accession>
<dbReference type="InterPro" id="IPR007148">
    <property type="entry name" value="SSU_processome_Utp12"/>
</dbReference>
<dbReference type="InterPro" id="IPR036322">
    <property type="entry name" value="WD40_repeat_dom_sf"/>
</dbReference>
<dbReference type="OrthoDB" id="3142434at2759"/>
<dbReference type="AlphaFoldDB" id="A0A1R2AM56"/>
<evidence type="ECO:0000256" key="4">
    <source>
        <dbReference type="PROSITE-ProRule" id="PRU00221"/>
    </source>
</evidence>
<dbReference type="EMBL" id="MPUH01002043">
    <property type="protein sequence ID" value="OMJ65592.1"/>
    <property type="molecule type" value="Genomic_DNA"/>
</dbReference>
<dbReference type="PANTHER" id="PTHR19858">
    <property type="entry name" value="WD40 REPEAT PROTEIN"/>
    <property type="match status" value="1"/>
</dbReference>
<dbReference type="PROSITE" id="PS50082">
    <property type="entry name" value="WD_REPEATS_2"/>
    <property type="match status" value="3"/>
</dbReference>
<proteinExistence type="inferred from homology"/>
<dbReference type="PANTHER" id="PTHR19858:SF0">
    <property type="entry name" value="PERIODIC TRYPTOPHAN PROTEIN 2 HOMOLOG"/>
    <property type="match status" value="1"/>
</dbReference>
<dbReference type="Gene3D" id="2.130.10.10">
    <property type="entry name" value="YVTN repeat-like/Quinoprotein amine dehydrogenase"/>
    <property type="match status" value="4"/>
</dbReference>
<dbReference type="Proteomes" id="UP000187209">
    <property type="component" value="Unassembled WGS sequence"/>
</dbReference>
<dbReference type="InterPro" id="IPR015943">
    <property type="entry name" value="WD40/YVTN_repeat-like_dom_sf"/>
</dbReference>
<feature type="domain" description="Small-subunit processome Utp12" evidence="5">
    <location>
        <begin position="738"/>
        <end position="836"/>
    </location>
</feature>
<keyword evidence="7" id="KW-1185">Reference proteome</keyword>
<dbReference type="Pfam" id="PF04003">
    <property type="entry name" value="Utp12"/>
    <property type="match status" value="1"/>
</dbReference>
<dbReference type="GO" id="GO:0034388">
    <property type="term" value="C:Pwp2p-containing subcomplex of 90S preribosome"/>
    <property type="evidence" value="ECO:0007669"/>
    <property type="project" value="TreeGrafter"/>
</dbReference>
<dbReference type="InterPro" id="IPR020472">
    <property type="entry name" value="WD40_PAC1"/>
</dbReference>
<feature type="repeat" description="WD" evidence="4">
    <location>
        <begin position="464"/>
        <end position="496"/>
    </location>
</feature>
<evidence type="ECO:0000313" key="7">
    <source>
        <dbReference type="Proteomes" id="UP000187209"/>
    </source>
</evidence>
<dbReference type="InterPro" id="IPR001680">
    <property type="entry name" value="WD40_rpt"/>
</dbReference>
<dbReference type="PROSITE" id="PS00678">
    <property type="entry name" value="WD_REPEATS_1"/>
    <property type="match status" value="1"/>
</dbReference>
<feature type="repeat" description="WD" evidence="4">
    <location>
        <begin position="380"/>
        <end position="420"/>
    </location>
</feature>
<dbReference type="CDD" id="cd00200">
    <property type="entry name" value="WD40"/>
    <property type="match status" value="1"/>
</dbReference>
<name>A0A1R2AM56_9CILI</name>
<dbReference type="InterPro" id="IPR027145">
    <property type="entry name" value="PWP2"/>
</dbReference>
<feature type="repeat" description="WD" evidence="4">
    <location>
        <begin position="340"/>
        <end position="372"/>
    </location>
</feature>
<dbReference type="InterPro" id="IPR019775">
    <property type="entry name" value="WD40_repeat_CS"/>
</dbReference>
<evidence type="ECO:0000256" key="3">
    <source>
        <dbReference type="ARBA" id="ARBA00022737"/>
    </source>
</evidence>
<comment type="caution">
    <text evidence="6">The sequence shown here is derived from an EMBL/GenBank/DDBJ whole genome shotgun (WGS) entry which is preliminary data.</text>
</comment>
<dbReference type="GO" id="GO:0000028">
    <property type="term" value="P:ribosomal small subunit assembly"/>
    <property type="evidence" value="ECO:0007669"/>
    <property type="project" value="TreeGrafter"/>
</dbReference>
<evidence type="ECO:0000256" key="2">
    <source>
        <dbReference type="ARBA" id="ARBA00022574"/>
    </source>
</evidence>
<dbReference type="GO" id="GO:0032040">
    <property type="term" value="C:small-subunit processome"/>
    <property type="evidence" value="ECO:0007669"/>
    <property type="project" value="TreeGrafter"/>
</dbReference>
<protein>
    <recommendedName>
        <fullName evidence="5">Small-subunit processome Utp12 domain-containing protein</fullName>
    </recommendedName>
</protein>
<dbReference type="PRINTS" id="PR00320">
    <property type="entry name" value="GPROTEINBRPT"/>
</dbReference>